<evidence type="ECO:0000313" key="3">
    <source>
        <dbReference type="Proteomes" id="UP000626370"/>
    </source>
</evidence>
<feature type="region of interest" description="Disordered" evidence="1">
    <location>
        <begin position="108"/>
        <end position="137"/>
    </location>
</feature>
<protein>
    <recommendedName>
        <fullName evidence="4">DUF1043 family protein</fullName>
    </recommendedName>
</protein>
<feature type="compositionally biased region" description="Basic and acidic residues" evidence="1">
    <location>
        <begin position="112"/>
        <end position="123"/>
    </location>
</feature>
<organism evidence="2 3">
    <name type="scientific">Thalassotalea profundi</name>
    <dbReference type="NCBI Taxonomy" id="2036687"/>
    <lineage>
        <taxon>Bacteria</taxon>
        <taxon>Pseudomonadati</taxon>
        <taxon>Pseudomonadota</taxon>
        <taxon>Gammaproteobacteria</taxon>
        <taxon>Alteromonadales</taxon>
        <taxon>Colwelliaceae</taxon>
        <taxon>Thalassotalea</taxon>
    </lineage>
</organism>
<sequence>MEVFTIIALLLTGGILGFLASYFLSPASAQTKKLSAQVSESESALAQYKLDVAEHLDDSAKLLAQMNDTCQKAMQQMEKSTKLLQQATPSDIDVMPFFSKETQEQLAQTVSLRHDKSERKISEESTEAPLDYSGKSTGLFADKKQTVTNAELGN</sequence>
<dbReference type="EMBL" id="BNAH01000014">
    <property type="protein sequence ID" value="GHE99491.1"/>
    <property type="molecule type" value="Genomic_DNA"/>
</dbReference>
<proteinExistence type="predicted"/>
<keyword evidence="3" id="KW-1185">Reference proteome</keyword>
<name>A0ABQ3J0G3_9GAMM</name>
<dbReference type="RefSeq" id="WP_189379201.1">
    <property type="nucleotide sequence ID" value="NZ_BNAH01000014.1"/>
</dbReference>
<evidence type="ECO:0000313" key="2">
    <source>
        <dbReference type="EMBL" id="GHE99491.1"/>
    </source>
</evidence>
<evidence type="ECO:0000256" key="1">
    <source>
        <dbReference type="SAM" id="MobiDB-lite"/>
    </source>
</evidence>
<dbReference type="Proteomes" id="UP000626370">
    <property type="component" value="Unassembled WGS sequence"/>
</dbReference>
<dbReference type="InterPro" id="IPR009386">
    <property type="entry name" value="ZapG-like"/>
</dbReference>
<comment type="caution">
    <text evidence="2">The sequence shown here is derived from an EMBL/GenBank/DDBJ whole genome shotgun (WGS) entry which is preliminary data.</text>
</comment>
<reference evidence="3" key="1">
    <citation type="journal article" date="2019" name="Int. J. Syst. Evol. Microbiol.">
        <title>The Global Catalogue of Microorganisms (GCM) 10K type strain sequencing project: providing services to taxonomists for standard genome sequencing and annotation.</title>
        <authorList>
            <consortium name="The Broad Institute Genomics Platform"/>
            <consortium name="The Broad Institute Genome Sequencing Center for Infectious Disease"/>
            <person name="Wu L."/>
            <person name="Ma J."/>
        </authorList>
    </citation>
    <scope>NUCLEOTIDE SEQUENCE [LARGE SCALE GENOMIC DNA]</scope>
    <source>
        <strain evidence="3">CGMCC 1.15922</strain>
    </source>
</reference>
<evidence type="ECO:0008006" key="4">
    <source>
        <dbReference type="Google" id="ProtNLM"/>
    </source>
</evidence>
<dbReference type="Pfam" id="PF06295">
    <property type="entry name" value="ZapG-like"/>
    <property type="match status" value="1"/>
</dbReference>
<accession>A0ABQ3J0G3</accession>
<gene>
    <name evidence="2" type="ORF">GCM10011501_31330</name>
</gene>